<comment type="subcellular location">
    <subcellularLocation>
        <location evidence="1">Cell membrane</location>
        <topology evidence="1">Multi-pass membrane protein</topology>
    </subcellularLocation>
    <subcellularLocation>
        <location evidence="9">Membrane</location>
        <topology evidence="9">Multi-pass membrane protein</topology>
    </subcellularLocation>
</comment>
<evidence type="ECO:0000256" key="5">
    <source>
        <dbReference type="ARBA" id="ARBA00022927"/>
    </source>
</evidence>
<dbReference type="STRING" id="84035.SAMN05660742_11545"/>
<dbReference type="PANTHER" id="PTHR12428:SF65">
    <property type="entry name" value="CYTOCHROME C OXIDASE ASSEMBLY PROTEIN COX18, MITOCHONDRIAL"/>
    <property type="match status" value="1"/>
</dbReference>
<evidence type="ECO:0000256" key="4">
    <source>
        <dbReference type="ARBA" id="ARBA00022692"/>
    </source>
</evidence>
<organism evidence="12 13">
    <name type="scientific">Propionispira arboris</name>
    <dbReference type="NCBI Taxonomy" id="84035"/>
    <lineage>
        <taxon>Bacteria</taxon>
        <taxon>Bacillati</taxon>
        <taxon>Bacillota</taxon>
        <taxon>Negativicutes</taxon>
        <taxon>Selenomonadales</taxon>
        <taxon>Selenomonadaceae</taxon>
        <taxon>Propionispira</taxon>
    </lineage>
</organism>
<comment type="similarity">
    <text evidence="9">Belongs to the OXA1/ALB3/YidC family.</text>
</comment>
<dbReference type="EMBL" id="FNZK01000015">
    <property type="protein sequence ID" value="SEJ73207.1"/>
    <property type="molecule type" value="Genomic_DNA"/>
</dbReference>
<keyword evidence="3" id="KW-1003">Cell membrane</keyword>
<dbReference type="InterPro" id="IPR047196">
    <property type="entry name" value="YidC_ALB_C"/>
</dbReference>
<keyword evidence="6 10" id="KW-1133">Transmembrane helix</keyword>
<evidence type="ECO:0000256" key="6">
    <source>
        <dbReference type="ARBA" id="ARBA00022989"/>
    </source>
</evidence>
<dbReference type="GO" id="GO:0032977">
    <property type="term" value="F:membrane insertase activity"/>
    <property type="evidence" value="ECO:0007669"/>
    <property type="project" value="InterPro"/>
</dbReference>
<evidence type="ECO:0000256" key="7">
    <source>
        <dbReference type="ARBA" id="ARBA00023136"/>
    </source>
</evidence>
<feature type="transmembrane region" description="Helical" evidence="10">
    <location>
        <begin position="174"/>
        <end position="193"/>
    </location>
</feature>
<dbReference type="PRINTS" id="PR00701">
    <property type="entry name" value="60KDINNERMP"/>
</dbReference>
<accession>A0A1H7BAA6</accession>
<evidence type="ECO:0000256" key="8">
    <source>
        <dbReference type="ARBA" id="ARBA00023186"/>
    </source>
</evidence>
<reference evidence="13" key="1">
    <citation type="submission" date="2016-10" db="EMBL/GenBank/DDBJ databases">
        <authorList>
            <person name="Varghese N."/>
            <person name="Submissions S."/>
        </authorList>
    </citation>
    <scope>NUCLEOTIDE SEQUENCE [LARGE SCALE GENOMIC DNA]</scope>
    <source>
        <strain evidence="13">DSM 2179</strain>
    </source>
</reference>
<dbReference type="GO" id="GO:0005886">
    <property type="term" value="C:plasma membrane"/>
    <property type="evidence" value="ECO:0007669"/>
    <property type="project" value="UniProtKB-SubCell"/>
</dbReference>
<dbReference type="NCBIfam" id="TIGR03592">
    <property type="entry name" value="yidC_oxa1_cterm"/>
    <property type="match status" value="1"/>
</dbReference>
<keyword evidence="7 10" id="KW-0472">Membrane</keyword>
<evidence type="ECO:0000259" key="11">
    <source>
        <dbReference type="Pfam" id="PF02096"/>
    </source>
</evidence>
<keyword evidence="8" id="KW-0143">Chaperone</keyword>
<evidence type="ECO:0000256" key="10">
    <source>
        <dbReference type="SAM" id="Phobius"/>
    </source>
</evidence>
<name>A0A1H7BAA6_9FIRM</name>
<evidence type="ECO:0000256" key="9">
    <source>
        <dbReference type="RuleBase" id="RU003945"/>
    </source>
</evidence>
<dbReference type="GO" id="GO:0015031">
    <property type="term" value="P:protein transport"/>
    <property type="evidence" value="ECO:0007669"/>
    <property type="project" value="UniProtKB-KW"/>
</dbReference>
<gene>
    <name evidence="12" type="ORF">SAMN05660742_11545</name>
</gene>
<dbReference type="InterPro" id="IPR028055">
    <property type="entry name" value="YidC/Oxa/ALB_C"/>
</dbReference>
<dbReference type="InterPro" id="IPR001708">
    <property type="entry name" value="YidC/ALB3/OXA1/COX18"/>
</dbReference>
<dbReference type="PRINTS" id="PR01900">
    <property type="entry name" value="YIDCPROTEIN"/>
</dbReference>
<proteinExistence type="inferred from homology"/>
<dbReference type="CDD" id="cd20070">
    <property type="entry name" value="5TM_YidC_Alb3"/>
    <property type="match status" value="1"/>
</dbReference>
<dbReference type="GO" id="GO:0051205">
    <property type="term" value="P:protein insertion into membrane"/>
    <property type="evidence" value="ECO:0007669"/>
    <property type="project" value="TreeGrafter"/>
</dbReference>
<evidence type="ECO:0000256" key="2">
    <source>
        <dbReference type="ARBA" id="ARBA00022448"/>
    </source>
</evidence>
<dbReference type="Pfam" id="PF02096">
    <property type="entry name" value="60KD_IMP"/>
    <property type="match status" value="1"/>
</dbReference>
<feature type="transmembrane region" description="Helical" evidence="10">
    <location>
        <begin position="96"/>
        <end position="116"/>
    </location>
</feature>
<keyword evidence="13" id="KW-1185">Reference proteome</keyword>
<evidence type="ECO:0000313" key="12">
    <source>
        <dbReference type="EMBL" id="SEJ73207.1"/>
    </source>
</evidence>
<evidence type="ECO:0000256" key="1">
    <source>
        <dbReference type="ARBA" id="ARBA00004651"/>
    </source>
</evidence>
<keyword evidence="5" id="KW-0653">Protein transport</keyword>
<evidence type="ECO:0000313" key="13">
    <source>
        <dbReference type="Proteomes" id="UP000199662"/>
    </source>
</evidence>
<feature type="domain" description="Membrane insertase YidC/Oxa/ALB C-terminal" evidence="11">
    <location>
        <begin position="30"/>
        <end position="207"/>
    </location>
</feature>
<dbReference type="AlphaFoldDB" id="A0A1H7BAA6"/>
<feature type="transmembrane region" description="Helical" evidence="10">
    <location>
        <begin position="136"/>
        <end position="153"/>
    </location>
</feature>
<keyword evidence="4 9" id="KW-0812">Transmembrane</keyword>
<feature type="transmembrane region" description="Helical" evidence="10">
    <location>
        <begin position="30"/>
        <end position="50"/>
    </location>
</feature>
<dbReference type="PANTHER" id="PTHR12428">
    <property type="entry name" value="OXA1"/>
    <property type="match status" value="1"/>
</dbReference>
<dbReference type="Proteomes" id="UP000199662">
    <property type="component" value="Unassembled WGS sequence"/>
</dbReference>
<protein>
    <submittedName>
        <fullName evidence="12">YidC/Oxa1 family membrane protein insertase</fullName>
    </submittedName>
</protein>
<keyword evidence="2" id="KW-0813">Transport</keyword>
<sequence length="217" mass="25141">MFIFDMLIGFLQSILEFFYHISGTIGLENYGLAIILMTIVIKLLLYPLTVKQVKSMKAMQDMQPEMKKLQEKHKKNPDVLQKEMAKLYKESGVNPLAGCLPLIAQMPILMGMFYALRDFNYVGDPQFLWMSSLSDADPFYILPVLSALTTFVQQKQTSAEMNQQTKMMMIFMPLFIGWISCTFPSGLVIYWVISNLMQILQQWWMYRGENTIKREAA</sequence>
<evidence type="ECO:0000256" key="3">
    <source>
        <dbReference type="ARBA" id="ARBA00022475"/>
    </source>
</evidence>